<dbReference type="Pfam" id="PF01428">
    <property type="entry name" value="zf-AN1"/>
    <property type="match status" value="1"/>
</dbReference>
<keyword evidence="7" id="KW-1185">Reference proteome</keyword>
<dbReference type="InterPro" id="IPR035896">
    <property type="entry name" value="AN1-like_Znf"/>
</dbReference>
<keyword evidence="2" id="KW-0863">Zinc-finger</keyword>
<dbReference type="InterPro" id="IPR000058">
    <property type="entry name" value="Znf_AN1"/>
</dbReference>
<proteinExistence type="predicted"/>
<name>A0A8H7BYB1_9FUNG</name>
<feature type="domain" description="AN1-type" evidence="5">
    <location>
        <begin position="112"/>
        <end position="151"/>
    </location>
</feature>
<keyword evidence="1" id="KW-0479">Metal-binding</keyword>
<dbReference type="GO" id="GO:0008270">
    <property type="term" value="F:zinc ion binding"/>
    <property type="evidence" value="ECO:0007669"/>
    <property type="project" value="UniProtKB-KW"/>
</dbReference>
<dbReference type="InterPro" id="IPR050652">
    <property type="entry name" value="AN1_A20_ZnFinger"/>
</dbReference>
<dbReference type="Gene3D" id="4.10.1110.10">
    <property type="entry name" value="AN1-like Zinc finger"/>
    <property type="match status" value="1"/>
</dbReference>
<keyword evidence="3" id="KW-0862">Zinc</keyword>
<evidence type="ECO:0000313" key="6">
    <source>
        <dbReference type="EMBL" id="KAF7730450.1"/>
    </source>
</evidence>
<feature type="region of interest" description="Disordered" evidence="4">
    <location>
        <begin position="1"/>
        <end position="89"/>
    </location>
</feature>
<dbReference type="OrthoDB" id="428577at2759"/>
<evidence type="ECO:0000256" key="3">
    <source>
        <dbReference type="ARBA" id="ARBA00022833"/>
    </source>
</evidence>
<dbReference type="AlphaFoldDB" id="A0A8H7BYB1"/>
<reference evidence="6" key="1">
    <citation type="submission" date="2020-01" db="EMBL/GenBank/DDBJ databases">
        <title>Genome Sequencing of Three Apophysomyces-Like Fungal Strains Confirms a Novel Fungal Genus in the Mucoromycota with divergent Burkholderia-like Endosymbiotic Bacteria.</title>
        <authorList>
            <person name="Stajich J.E."/>
            <person name="Macias A.M."/>
            <person name="Carter-House D."/>
            <person name="Lovett B."/>
            <person name="Kasson L.R."/>
            <person name="Berry K."/>
            <person name="Grigoriev I."/>
            <person name="Chang Y."/>
            <person name="Spatafora J."/>
            <person name="Kasson M.T."/>
        </authorList>
    </citation>
    <scope>NUCLEOTIDE SEQUENCE</scope>
    <source>
        <strain evidence="6">NRRL A-21654</strain>
    </source>
</reference>
<gene>
    <name evidence="6" type="primary">ZFAND3_1</name>
    <name evidence="6" type="ORF">EC973_002257</name>
</gene>
<accession>A0A8H7BYB1</accession>
<dbReference type="SUPFAM" id="SSF118310">
    <property type="entry name" value="AN1-like Zinc finger"/>
    <property type="match status" value="1"/>
</dbReference>
<dbReference type="Proteomes" id="UP000605846">
    <property type="component" value="Unassembled WGS sequence"/>
</dbReference>
<feature type="compositionally biased region" description="Polar residues" evidence="4">
    <location>
        <begin position="52"/>
        <end position="63"/>
    </location>
</feature>
<comment type="caution">
    <text evidence="6">The sequence shown here is derived from an EMBL/GenBank/DDBJ whole genome shotgun (WGS) entry which is preliminary data.</text>
</comment>
<dbReference type="PANTHER" id="PTHR10634">
    <property type="entry name" value="AN1-TYPE ZINC FINGER PROTEIN"/>
    <property type="match status" value="1"/>
</dbReference>
<evidence type="ECO:0000256" key="4">
    <source>
        <dbReference type="SAM" id="MobiDB-lite"/>
    </source>
</evidence>
<dbReference type="EMBL" id="JABAYA010000016">
    <property type="protein sequence ID" value="KAF7730450.1"/>
    <property type="molecule type" value="Genomic_DNA"/>
</dbReference>
<dbReference type="SMART" id="SM00154">
    <property type="entry name" value="ZnF_AN1"/>
    <property type="match status" value="1"/>
</dbReference>
<evidence type="ECO:0000256" key="2">
    <source>
        <dbReference type="ARBA" id="ARBA00022771"/>
    </source>
</evidence>
<feature type="compositionally biased region" description="Low complexity" evidence="4">
    <location>
        <begin position="64"/>
        <end position="84"/>
    </location>
</feature>
<organism evidence="6 7">
    <name type="scientific">Apophysomyces ossiformis</name>
    <dbReference type="NCBI Taxonomy" id="679940"/>
    <lineage>
        <taxon>Eukaryota</taxon>
        <taxon>Fungi</taxon>
        <taxon>Fungi incertae sedis</taxon>
        <taxon>Mucoromycota</taxon>
        <taxon>Mucoromycotina</taxon>
        <taxon>Mucoromycetes</taxon>
        <taxon>Mucorales</taxon>
        <taxon>Mucorineae</taxon>
        <taxon>Mucoraceae</taxon>
        <taxon>Apophysomyces</taxon>
    </lineage>
</organism>
<evidence type="ECO:0000259" key="5">
    <source>
        <dbReference type="SMART" id="SM00154"/>
    </source>
</evidence>
<protein>
    <submittedName>
        <fullName evidence="6">Zinc finger domain-containing protein</fullName>
    </submittedName>
</protein>
<feature type="compositionally biased region" description="Polar residues" evidence="4">
    <location>
        <begin position="7"/>
        <end position="31"/>
    </location>
</feature>
<evidence type="ECO:0000256" key="1">
    <source>
        <dbReference type="ARBA" id="ARBA00022723"/>
    </source>
</evidence>
<evidence type="ECO:0000313" key="7">
    <source>
        <dbReference type="Proteomes" id="UP000605846"/>
    </source>
</evidence>
<sequence length="171" mass="19249">MPEKQQAETTSKLVSSPTQIIEHTPEPSESQKAAEKTLCDSADLPSRKHSRSPSPITSIQECLSVTEEPTASSVESPAASVSSEKPAQKNKGRCFKCRVKVLQPRMVRKQVEFTSVQVPLAKQTINRCRCDYVFCDSHRYPDRHECEFDYAKLGRGRTHSKKEDIHFSSPQ</sequence>